<proteinExistence type="predicted"/>
<dbReference type="Proteomes" id="UP000054107">
    <property type="component" value="Unassembled WGS sequence"/>
</dbReference>
<reference evidence="2 3" key="1">
    <citation type="submission" date="2014-09" db="EMBL/GenBank/DDBJ databases">
        <authorList>
            <person name="Ellenberger Sabrina"/>
        </authorList>
    </citation>
    <scope>NUCLEOTIDE SEQUENCE [LARGE SCALE GENOMIC DNA]</scope>
    <source>
        <strain evidence="2 3">CBS 412.66</strain>
    </source>
</reference>
<feature type="compositionally biased region" description="Basic and acidic residues" evidence="1">
    <location>
        <begin position="142"/>
        <end position="157"/>
    </location>
</feature>
<dbReference type="STRING" id="35722.A0A0B7NFR8"/>
<evidence type="ECO:0000313" key="3">
    <source>
        <dbReference type="Proteomes" id="UP000054107"/>
    </source>
</evidence>
<feature type="region of interest" description="Disordered" evidence="1">
    <location>
        <begin position="133"/>
        <end position="157"/>
    </location>
</feature>
<feature type="region of interest" description="Disordered" evidence="1">
    <location>
        <begin position="75"/>
        <end position="106"/>
    </location>
</feature>
<accession>A0A0B7NFR8</accession>
<organism evidence="2 3">
    <name type="scientific">Parasitella parasitica</name>
    <dbReference type="NCBI Taxonomy" id="35722"/>
    <lineage>
        <taxon>Eukaryota</taxon>
        <taxon>Fungi</taxon>
        <taxon>Fungi incertae sedis</taxon>
        <taxon>Mucoromycota</taxon>
        <taxon>Mucoromycotina</taxon>
        <taxon>Mucoromycetes</taxon>
        <taxon>Mucorales</taxon>
        <taxon>Mucorineae</taxon>
        <taxon>Mucoraceae</taxon>
        <taxon>Parasitella</taxon>
    </lineage>
</organism>
<evidence type="ECO:0000313" key="2">
    <source>
        <dbReference type="EMBL" id="CEP14225.1"/>
    </source>
</evidence>
<protein>
    <submittedName>
        <fullName evidence="2">Uncharacterized protein</fullName>
    </submittedName>
</protein>
<sequence>MCIDYFYHTPGKSWNTVDAICYYDSKGCFGSTFELLAVIKSDLVKVSNTQNTLKKFVISRTNEIERLMNLTVHKNFHQDSSKDNTQENQGGSEEKHDNRSSNVACAPVSKEQNVLMKVSDTLNNYGKMKISSTSAIPATRSDIGERKRQHEEDSPDMHLTKVTEGKNHYRFEAPSAKAESLHMPKLRKTQLEALKKMCHFGTSFCSNDQTFKEYKACINEQMQNSSLRSLDMFDCLVSLLEKASFDNFNETLWAFKPDFTLTTPSKAFLDIVKYTLCSFHLSCRSIQEFAQNHERTHFVENIIPSLLALAKVTGLVEFKWCESPFLSSRVLTQQEYDYDYRSAPPNKSIDALGIFKTLNNMELILVEASSGILKEHTTHTIEDSLKILECSMSALRKEASHYKNASKKTFEELRVFSVHVVTTQVTLCEISFHDENNWKVLETRTAKLPTNWNDRICLVLYLELLATLFRGVQKVQEVQKKLVKENIGLVQFDGPSIRSIFETFSTSSC</sequence>
<dbReference type="EMBL" id="LN731097">
    <property type="protein sequence ID" value="CEP14225.1"/>
    <property type="molecule type" value="Genomic_DNA"/>
</dbReference>
<gene>
    <name evidence="2" type="primary">PARPA_08393.1 scaffold 32947</name>
</gene>
<name>A0A0B7NFR8_9FUNG</name>
<feature type="compositionally biased region" description="Basic and acidic residues" evidence="1">
    <location>
        <begin position="76"/>
        <end position="85"/>
    </location>
</feature>
<dbReference type="OrthoDB" id="2263570at2759"/>
<evidence type="ECO:0000256" key="1">
    <source>
        <dbReference type="SAM" id="MobiDB-lite"/>
    </source>
</evidence>
<dbReference type="AlphaFoldDB" id="A0A0B7NFR8"/>
<keyword evidence="3" id="KW-1185">Reference proteome</keyword>